<dbReference type="InterPro" id="IPR001387">
    <property type="entry name" value="Cro/C1-type_HTH"/>
</dbReference>
<dbReference type="RefSeq" id="WP_044479484.1">
    <property type="nucleotide sequence ID" value="NZ_BORS01000001.1"/>
</dbReference>
<reference evidence="3" key="1">
    <citation type="submission" date="2021-03" db="EMBL/GenBank/DDBJ databases">
        <title>Antimicrobial resistance genes in bacteria isolated from Japanese honey, and their potential for conferring macrolide and lincosamide resistance in the American foulbrood pathogen Paenibacillus larvae.</title>
        <authorList>
            <person name="Okamoto M."/>
            <person name="Kumagai M."/>
            <person name="Kanamori H."/>
            <person name="Takamatsu D."/>
        </authorList>
    </citation>
    <scope>NUCLEOTIDE SEQUENCE</scope>
    <source>
        <strain evidence="3">J41TS4</strain>
    </source>
</reference>
<dbReference type="Proteomes" id="UP000678895">
    <property type="component" value="Unassembled WGS sequence"/>
</dbReference>
<dbReference type="EMBL" id="BORS01000001">
    <property type="protein sequence ID" value="GIO40383.1"/>
    <property type="molecule type" value="Genomic_DNA"/>
</dbReference>
<keyword evidence="4" id="KW-1185">Reference proteome</keyword>
<dbReference type="SMART" id="SM00530">
    <property type="entry name" value="HTH_XRE"/>
    <property type="match status" value="1"/>
</dbReference>
<proteinExistence type="predicted"/>
<comment type="caution">
    <text evidence="3">The sequence shown here is derived from an EMBL/GenBank/DDBJ whole genome shotgun (WGS) entry which is preliminary data.</text>
</comment>
<evidence type="ECO:0000313" key="4">
    <source>
        <dbReference type="Proteomes" id="UP000678895"/>
    </source>
</evidence>
<sequence length="119" mass="13321">MANLGERIKLRREQLNRTQKELAAKAGLTVVQFSRYETGDRKPDPEALRAIADALDTSADYLLGRTEEPLNAANKAEMNLSFYGGPDGYTADEIAMMEAALKAYREQKKKILAQDQEQN</sequence>
<dbReference type="InterPro" id="IPR010982">
    <property type="entry name" value="Lambda_DNA-bd_dom_sf"/>
</dbReference>
<dbReference type="PROSITE" id="PS50943">
    <property type="entry name" value="HTH_CROC1"/>
    <property type="match status" value="1"/>
</dbReference>
<dbReference type="Gene3D" id="1.10.260.40">
    <property type="entry name" value="lambda repressor-like DNA-binding domains"/>
    <property type="match status" value="1"/>
</dbReference>
<gene>
    <name evidence="3" type="ORF">J41TS4_01410</name>
</gene>
<organism evidence="3 4">
    <name type="scientific">Paenibacillus apis</name>
    <dbReference type="NCBI Taxonomy" id="1792174"/>
    <lineage>
        <taxon>Bacteria</taxon>
        <taxon>Bacillati</taxon>
        <taxon>Bacillota</taxon>
        <taxon>Bacilli</taxon>
        <taxon>Bacillales</taxon>
        <taxon>Paenibacillaceae</taxon>
        <taxon>Paenibacillus</taxon>
    </lineage>
</organism>
<dbReference type="AlphaFoldDB" id="A0A919Y179"/>
<dbReference type="SUPFAM" id="SSF47413">
    <property type="entry name" value="lambda repressor-like DNA-binding domains"/>
    <property type="match status" value="1"/>
</dbReference>
<keyword evidence="1" id="KW-0238">DNA-binding</keyword>
<dbReference type="PANTHER" id="PTHR46558">
    <property type="entry name" value="TRACRIPTIONAL REGULATORY PROTEIN-RELATED-RELATED"/>
    <property type="match status" value="1"/>
</dbReference>
<accession>A0A919Y179</accession>
<dbReference type="GO" id="GO:0003677">
    <property type="term" value="F:DNA binding"/>
    <property type="evidence" value="ECO:0007669"/>
    <property type="project" value="UniProtKB-KW"/>
</dbReference>
<dbReference type="PANTHER" id="PTHR46558:SF11">
    <property type="entry name" value="HTH-TYPE TRANSCRIPTIONAL REGULATOR XRE"/>
    <property type="match status" value="1"/>
</dbReference>
<evidence type="ECO:0000259" key="2">
    <source>
        <dbReference type="PROSITE" id="PS50943"/>
    </source>
</evidence>
<evidence type="ECO:0000313" key="3">
    <source>
        <dbReference type="EMBL" id="GIO40383.1"/>
    </source>
</evidence>
<name>A0A919Y179_9BACL</name>
<dbReference type="Pfam" id="PF01381">
    <property type="entry name" value="HTH_3"/>
    <property type="match status" value="1"/>
</dbReference>
<protein>
    <recommendedName>
        <fullName evidence="2">HTH cro/C1-type domain-containing protein</fullName>
    </recommendedName>
</protein>
<evidence type="ECO:0000256" key="1">
    <source>
        <dbReference type="ARBA" id="ARBA00023125"/>
    </source>
</evidence>
<dbReference type="CDD" id="cd00093">
    <property type="entry name" value="HTH_XRE"/>
    <property type="match status" value="1"/>
</dbReference>
<feature type="domain" description="HTH cro/C1-type" evidence="2">
    <location>
        <begin position="8"/>
        <end position="62"/>
    </location>
</feature>